<evidence type="ECO:0000259" key="11">
    <source>
        <dbReference type="Pfam" id="PF00720"/>
    </source>
</evidence>
<evidence type="ECO:0000256" key="3">
    <source>
        <dbReference type="ARBA" id="ARBA00011738"/>
    </source>
</evidence>
<keyword evidence="10" id="KW-0732">Signal</keyword>
<proteinExistence type="inferred from homology"/>
<feature type="region of interest" description="Disordered" evidence="9">
    <location>
        <begin position="22"/>
        <end position="60"/>
    </location>
</feature>
<evidence type="ECO:0000313" key="12">
    <source>
        <dbReference type="EMBL" id="GAA2991793.1"/>
    </source>
</evidence>
<reference evidence="12 13" key="1">
    <citation type="journal article" date="2019" name="Int. J. Syst. Evol. Microbiol.">
        <title>The Global Catalogue of Microorganisms (GCM) 10K type strain sequencing project: providing services to taxonomists for standard genome sequencing and annotation.</title>
        <authorList>
            <consortium name="The Broad Institute Genomics Platform"/>
            <consortium name="The Broad Institute Genome Sequencing Center for Infectious Disease"/>
            <person name="Wu L."/>
            <person name="Ma J."/>
        </authorList>
    </citation>
    <scope>NUCLEOTIDE SEQUENCE [LARGE SCALE GENOMIC DNA]</scope>
    <source>
        <strain evidence="12 13">JCM 3106</strain>
    </source>
</reference>
<evidence type="ECO:0000256" key="6">
    <source>
        <dbReference type="ARBA" id="ARBA00022900"/>
    </source>
</evidence>
<keyword evidence="13" id="KW-1185">Reference proteome</keyword>
<comment type="subunit">
    <text evidence="3">Homodimer.</text>
</comment>
<dbReference type="RefSeq" id="WP_344888942.1">
    <property type="nucleotide sequence ID" value="NZ_BAAAWD010000006.1"/>
</dbReference>
<dbReference type="SUPFAM" id="SSF55399">
    <property type="entry name" value="Subtilisin inhibitor"/>
    <property type="match status" value="1"/>
</dbReference>
<evidence type="ECO:0000256" key="2">
    <source>
        <dbReference type="ARBA" id="ARBA00010472"/>
    </source>
</evidence>
<dbReference type="InterPro" id="IPR036819">
    <property type="entry name" value="Subtilisin_inhibitor-like_sf"/>
</dbReference>
<feature type="domain" description="Subtilisin inhibitor" evidence="11">
    <location>
        <begin position="70"/>
        <end position="156"/>
    </location>
</feature>
<evidence type="ECO:0000256" key="10">
    <source>
        <dbReference type="SAM" id="SignalP"/>
    </source>
</evidence>
<dbReference type="Gene3D" id="3.30.350.10">
    <property type="entry name" value="Subtilisin inhibitor-like"/>
    <property type="match status" value="1"/>
</dbReference>
<feature type="chain" id="PRO_5045318111" description="Subtilisin inhibitor domain-containing protein" evidence="10">
    <location>
        <begin position="25"/>
        <end position="170"/>
    </location>
</feature>
<name>A0ABN3XTQ0_9ACTN</name>
<keyword evidence="7" id="KW-1015">Disulfide bond</keyword>
<keyword evidence="5 8" id="KW-0646">Protease inhibitor</keyword>
<evidence type="ECO:0000313" key="13">
    <source>
        <dbReference type="Proteomes" id="UP001499930"/>
    </source>
</evidence>
<protein>
    <recommendedName>
        <fullName evidence="11">Subtilisin inhibitor domain-containing protein</fullName>
    </recommendedName>
</protein>
<feature type="signal peptide" evidence="10">
    <location>
        <begin position="1"/>
        <end position="24"/>
    </location>
</feature>
<evidence type="ECO:0000256" key="8">
    <source>
        <dbReference type="RuleBase" id="RU003471"/>
    </source>
</evidence>
<comment type="similarity">
    <text evidence="2 8">Belongs to the protease inhibitor I16 (SSI) family.</text>
</comment>
<evidence type="ECO:0000256" key="5">
    <source>
        <dbReference type="ARBA" id="ARBA00022690"/>
    </source>
</evidence>
<dbReference type="InterPro" id="IPR000691">
    <property type="entry name" value="Prot_inh_I16_SSI"/>
</dbReference>
<dbReference type="PRINTS" id="PR00294">
    <property type="entry name" value="SSBTLNINHBTR"/>
</dbReference>
<keyword evidence="6 8" id="KW-0722">Serine protease inhibitor</keyword>
<dbReference type="EMBL" id="BAAAWD010000006">
    <property type="protein sequence ID" value="GAA2991793.1"/>
    <property type="molecule type" value="Genomic_DNA"/>
</dbReference>
<comment type="subcellular location">
    <subcellularLocation>
        <location evidence="1">Secreted</location>
    </subcellularLocation>
</comment>
<evidence type="ECO:0000256" key="7">
    <source>
        <dbReference type="ARBA" id="ARBA00023157"/>
    </source>
</evidence>
<dbReference type="Proteomes" id="UP001499930">
    <property type="component" value="Unassembled WGS sequence"/>
</dbReference>
<keyword evidence="4" id="KW-0964">Secreted</keyword>
<organism evidence="12 13">
    <name type="scientific">Streptosporangium longisporum</name>
    <dbReference type="NCBI Taxonomy" id="46187"/>
    <lineage>
        <taxon>Bacteria</taxon>
        <taxon>Bacillati</taxon>
        <taxon>Actinomycetota</taxon>
        <taxon>Actinomycetes</taxon>
        <taxon>Streptosporangiales</taxon>
        <taxon>Streptosporangiaceae</taxon>
        <taxon>Streptosporangium</taxon>
    </lineage>
</organism>
<dbReference type="PROSITE" id="PS00999">
    <property type="entry name" value="SSI"/>
    <property type="match status" value="1"/>
</dbReference>
<evidence type="ECO:0000256" key="4">
    <source>
        <dbReference type="ARBA" id="ARBA00022525"/>
    </source>
</evidence>
<evidence type="ECO:0000256" key="1">
    <source>
        <dbReference type="ARBA" id="ARBA00004613"/>
    </source>
</evidence>
<gene>
    <name evidence="12" type="ORF">GCM10017559_09880</name>
</gene>
<dbReference type="InterPro" id="IPR020054">
    <property type="entry name" value="Prot_inh_SSI_I16_CS"/>
</dbReference>
<sequence>MRHIVCLAALTGWMATFGVSPASADPGGGPSPEAPITARVPDSSGPSRPAGPSDPVERRGGSTGLILGRAVVLAINQGATISPTTRVVVLQCTPIRGGTHPKTQNACTALIRVNGDVGKIKPSTKAFCPLIYDPVTISAGGIWDGRFYVSSQTFSNSCVLRNSLGDIAVF</sequence>
<dbReference type="InterPro" id="IPR023549">
    <property type="entry name" value="Subtilisin_inhibitor"/>
</dbReference>
<dbReference type="Pfam" id="PF00720">
    <property type="entry name" value="SSI"/>
    <property type="match status" value="1"/>
</dbReference>
<evidence type="ECO:0000256" key="9">
    <source>
        <dbReference type="SAM" id="MobiDB-lite"/>
    </source>
</evidence>
<accession>A0ABN3XTQ0</accession>
<comment type="caution">
    <text evidence="12">The sequence shown here is derived from an EMBL/GenBank/DDBJ whole genome shotgun (WGS) entry which is preliminary data.</text>
</comment>